<dbReference type="PANTHER" id="PTHR30097">
    <property type="entry name" value="CATION EFFLUX SYSTEM PROTEIN CUSB"/>
    <property type="match status" value="1"/>
</dbReference>
<dbReference type="InterPro" id="IPR058647">
    <property type="entry name" value="BSH_CzcB-like"/>
</dbReference>
<keyword evidence="7" id="KW-1185">Reference proteome</keyword>
<dbReference type="PANTHER" id="PTHR30097:SF4">
    <property type="entry name" value="SLR6042 PROTEIN"/>
    <property type="match status" value="1"/>
</dbReference>
<dbReference type="Proteomes" id="UP001597314">
    <property type="component" value="Unassembled WGS sequence"/>
</dbReference>
<dbReference type="Pfam" id="PF25973">
    <property type="entry name" value="BSH_CzcB"/>
    <property type="match status" value="1"/>
</dbReference>
<dbReference type="InterPro" id="IPR058792">
    <property type="entry name" value="Beta-barrel_RND_2"/>
</dbReference>
<sequence length="374" mass="39646">MTRTTYLLLCGLLAGCTATLAARIEPARAAEALPITAVQAERVGIETARIEERPATAGLRFPARVIVPPNRSRVLNAPLGGRIETMTATLDQAVRAGAVLAELQSPALAKAQADFLVAHGKEQLLRETFEREQSLSPYGAVPRKQVVQTGSEYAQARATTAEHRQALRHYGMSDAAIDKLVVDQTLDPRLTVTAPVDGTVIETMAAPGQTVEALAPLYRLAQLDPLWIEIQVPAGRAEKIAVGAAVTIEGFEVTGRVVSVGTTVDPTAQTIAVRAECSRACGRLRPGLVVEAVIVPIDGSVAEWRVRNGAVVRRGPDAFVFVQTDDGFVPTPVTVHEEMPDFAVVSGAFQGGERVVVRGMAALKGAWQGLGGVD</sequence>
<comment type="caution">
    <text evidence="6">The sequence shown here is derived from an EMBL/GenBank/DDBJ whole genome shotgun (WGS) entry which is preliminary data.</text>
</comment>
<dbReference type="NCBIfam" id="TIGR01730">
    <property type="entry name" value="RND_mfp"/>
    <property type="match status" value="1"/>
</dbReference>
<dbReference type="Pfam" id="PF25954">
    <property type="entry name" value="Beta-barrel_RND_2"/>
    <property type="match status" value="1"/>
</dbReference>
<dbReference type="InterPro" id="IPR051909">
    <property type="entry name" value="MFP_Cation_Efflux"/>
</dbReference>
<keyword evidence="3" id="KW-0732">Signal</keyword>
<dbReference type="Gene3D" id="2.40.30.170">
    <property type="match status" value="1"/>
</dbReference>
<feature type="domain" description="CusB-like beta-barrel" evidence="4">
    <location>
        <begin position="225"/>
        <end position="292"/>
    </location>
</feature>
<dbReference type="Gene3D" id="1.10.287.470">
    <property type="entry name" value="Helix hairpin bin"/>
    <property type="match status" value="1"/>
</dbReference>
<dbReference type="Gene3D" id="2.40.50.100">
    <property type="match status" value="1"/>
</dbReference>
<feature type="domain" description="CzcB-like barrel-sandwich hybrid" evidence="5">
    <location>
        <begin position="75"/>
        <end position="221"/>
    </location>
</feature>
<evidence type="ECO:0000313" key="7">
    <source>
        <dbReference type="Proteomes" id="UP001597314"/>
    </source>
</evidence>
<dbReference type="PROSITE" id="PS51257">
    <property type="entry name" value="PROKAR_LIPOPROTEIN"/>
    <property type="match status" value="1"/>
</dbReference>
<dbReference type="SUPFAM" id="SSF111369">
    <property type="entry name" value="HlyD-like secretion proteins"/>
    <property type="match status" value="1"/>
</dbReference>
<dbReference type="EMBL" id="JBHUIW010000015">
    <property type="protein sequence ID" value="MFD2183189.1"/>
    <property type="molecule type" value="Genomic_DNA"/>
</dbReference>
<proteinExistence type="inferred from homology"/>
<evidence type="ECO:0000256" key="1">
    <source>
        <dbReference type="ARBA" id="ARBA00009477"/>
    </source>
</evidence>
<keyword evidence="2" id="KW-0813">Transport</keyword>
<comment type="similarity">
    <text evidence="1">Belongs to the membrane fusion protein (MFP) (TC 8.A.1) family.</text>
</comment>
<organism evidence="6 7">
    <name type="scientific">Rhodoplanes azumiensis</name>
    <dbReference type="NCBI Taxonomy" id="1897628"/>
    <lineage>
        <taxon>Bacteria</taxon>
        <taxon>Pseudomonadati</taxon>
        <taxon>Pseudomonadota</taxon>
        <taxon>Alphaproteobacteria</taxon>
        <taxon>Hyphomicrobiales</taxon>
        <taxon>Nitrobacteraceae</taxon>
        <taxon>Rhodoplanes</taxon>
    </lineage>
</organism>
<evidence type="ECO:0000259" key="5">
    <source>
        <dbReference type="Pfam" id="PF25973"/>
    </source>
</evidence>
<feature type="chain" id="PRO_5046873368" evidence="3">
    <location>
        <begin position="22"/>
        <end position="374"/>
    </location>
</feature>
<evidence type="ECO:0000256" key="2">
    <source>
        <dbReference type="ARBA" id="ARBA00022448"/>
    </source>
</evidence>
<dbReference type="RefSeq" id="WP_378478356.1">
    <property type="nucleotide sequence ID" value="NZ_JBHUIW010000015.1"/>
</dbReference>
<dbReference type="InterPro" id="IPR006143">
    <property type="entry name" value="RND_pump_MFP"/>
</dbReference>
<evidence type="ECO:0000313" key="6">
    <source>
        <dbReference type="EMBL" id="MFD2183189.1"/>
    </source>
</evidence>
<accession>A0ABW5AJQ9</accession>
<evidence type="ECO:0000256" key="3">
    <source>
        <dbReference type="SAM" id="SignalP"/>
    </source>
</evidence>
<evidence type="ECO:0000259" key="4">
    <source>
        <dbReference type="Pfam" id="PF25954"/>
    </source>
</evidence>
<name>A0ABW5AJQ9_9BRAD</name>
<gene>
    <name evidence="6" type="ORF">ACFSOX_13605</name>
</gene>
<protein>
    <submittedName>
        <fullName evidence="6">Efflux RND transporter periplasmic adaptor subunit</fullName>
    </submittedName>
</protein>
<reference evidence="7" key="1">
    <citation type="journal article" date="2019" name="Int. J. Syst. Evol. Microbiol.">
        <title>The Global Catalogue of Microorganisms (GCM) 10K type strain sequencing project: providing services to taxonomists for standard genome sequencing and annotation.</title>
        <authorList>
            <consortium name="The Broad Institute Genomics Platform"/>
            <consortium name="The Broad Institute Genome Sequencing Center for Infectious Disease"/>
            <person name="Wu L."/>
            <person name="Ma J."/>
        </authorList>
    </citation>
    <scope>NUCLEOTIDE SEQUENCE [LARGE SCALE GENOMIC DNA]</scope>
    <source>
        <strain evidence="7">CGMCC 1.6774</strain>
    </source>
</reference>
<dbReference type="Gene3D" id="2.40.420.20">
    <property type="match status" value="1"/>
</dbReference>
<feature type="signal peptide" evidence="3">
    <location>
        <begin position="1"/>
        <end position="21"/>
    </location>
</feature>